<dbReference type="PROSITE" id="PS00073">
    <property type="entry name" value="ACYL_COA_DH_2"/>
    <property type="match status" value="1"/>
</dbReference>
<dbReference type="Pfam" id="PF00441">
    <property type="entry name" value="Acyl-CoA_dh_1"/>
    <property type="match status" value="1"/>
</dbReference>
<evidence type="ECO:0000256" key="3">
    <source>
        <dbReference type="ARBA" id="ARBA00022630"/>
    </source>
</evidence>
<evidence type="ECO:0000256" key="4">
    <source>
        <dbReference type="ARBA" id="ARBA00022827"/>
    </source>
</evidence>
<comment type="similarity">
    <text evidence="2 7">Belongs to the acyl-CoA dehydrogenase family.</text>
</comment>
<evidence type="ECO:0000256" key="1">
    <source>
        <dbReference type="ARBA" id="ARBA00001974"/>
    </source>
</evidence>
<evidence type="ECO:0000259" key="8">
    <source>
        <dbReference type="Pfam" id="PF00441"/>
    </source>
</evidence>
<feature type="domain" description="Acyl-CoA dehydrogenase/oxidase N-terminal" evidence="10">
    <location>
        <begin position="8"/>
        <end position="121"/>
    </location>
</feature>
<name>A0A7I7UM72_MYCPV</name>
<evidence type="ECO:0000256" key="6">
    <source>
        <dbReference type="ARBA" id="ARBA00052546"/>
    </source>
</evidence>
<dbReference type="InterPro" id="IPR013786">
    <property type="entry name" value="AcylCoA_DH/ox_N"/>
</dbReference>
<feature type="domain" description="Acyl-CoA oxidase/dehydrogenase middle" evidence="9">
    <location>
        <begin position="125"/>
        <end position="219"/>
    </location>
</feature>
<keyword evidence="5 7" id="KW-0560">Oxidoreductase</keyword>
<organism evidence="11 12">
    <name type="scientific">Mycolicibacterium pulveris</name>
    <name type="common">Mycobacterium pulveris</name>
    <dbReference type="NCBI Taxonomy" id="36813"/>
    <lineage>
        <taxon>Bacteria</taxon>
        <taxon>Bacillati</taxon>
        <taxon>Actinomycetota</taxon>
        <taxon>Actinomycetes</taxon>
        <taxon>Mycobacteriales</taxon>
        <taxon>Mycobacteriaceae</taxon>
        <taxon>Mycolicibacterium</taxon>
    </lineage>
</organism>
<dbReference type="PIRSF" id="PIRSF016578">
    <property type="entry name" value="HsaA"/>
    <property type="match status" value="1"/>
</dbReference>
<dbReference type="Proteomes" id="UP000467252">
    <property type="component" value="Chromosome"/>
</dbReference>
<evidence type="ECO:0000256" key="5">
    <source>
        <dbReference type="ARBA" id="ARBA00023002"/>
    </source>
</evidence>
<dbReference type="Gene3D" id="1.10.540.10">
    <property type="entry name" value="Acyl-CoA dehydrogenase/oxidase, N-terminal domain"/>
    <property type="match status" value="1"/>
</dbReference>
<dbReference type="InterPro" id="IPR009075">
    <property type="entry name" value="AcylCo_DH/oxidase_C"/>
</dbReference>
<dbReference type="Gene3D" id="1.20.140.10">
    <property type="entry name" value="Butyryl-CoA Dehydrogenase, subunit A, domain 3"/>
    <property type="match status" value="1"/>
</dbReference>
<dbReference type="InterPro" id="IPR046373">
    <property type="entry name" value="Acyl-CoA_Oxase/DH_mid-dom_sf"/>
</dbReference>
<dbReference type="SUPFAM" id="SSF47203">
    <property type="entry name" value="Acyl-CoA dehydrogenase C-terminal domain-like"/>
    <property type="match status" value="1"/>
</dbReference>
<sequence length="382" mass="42592">MHRSLYGPDHEAYRETVREFLAREVAPHQDEWDRARWIDRTVFGRAAKAGIYGLQIGEEYGGSAESDYRYRMVVCEEVARINALSFGLTVSLQDDLVLHYLLDLTNDEQRRRWLPGFATGETIGALAMTEPGTGSDLRGIRTTAKRDGDRWILNGQKTFISSGIMADVVVVAARTGTTGGSRDLSLFVVERDTPGFERGRKLDKIGLPAQDTAELYFRDAEVPGANLIGEEGYGLQYLMSHLPRERLGVSAMAIATARAIFDETVEYCKQRHAFGAPLTDKQHVRFELAEMATEIDIAQSYVDQSVLAYNAGQLTAVDAAKGKWSVSELQKRVLDRCLQLHGGYGYMTEYPVARAYLDTRVQTIYGGTTEIMKEIIGRDVVA</sequence>
<dbReference type="GO" id="GO:0050660">
    <property type="term" value="F:flavin adenine dinucleotide binding"/>
    <property type="evidence" value="ECO:0007669"/>
    <property type="project" value="InterPro"/>
</dbReference>
<dbReference type="RefSeq" id="WP_163900459.1">
    <property type="nucleotide sequence ID" value="NZ_AP022599.1"/>
</dbReference>
<dbReference type="SUPFAM" id="SSF56645">
    <property type="entry name" value="Acyl-CoA dehydrogenase NM domain-like"/>
    <property type="match status" value="1"/>
</dbReference>
<dbReference type="FunFam" id="1.20.140.10:FF:000001">
    <property type="entry name" value="Acyl-CoA dehydrogenase"/>
    <property type="match status" value="1"/>
</dbReference>
<keyword evidence="3 7" id="KW-0285">Flavoprotein</keyword>
<dbReference type="Pfam" id="PF02770">
    <property type="entry name" value="Acyl-CoA_dh_M"/>
    <property type="match status" value="1"/>
</dbReference>
<dbReference type="InterPro" id="IPR006089">
    <property type="entry name" value="Acyl-CoA_DH_CS"/>
</dbReference>
<dbReference type="GO" id="GO:0003995">
    <property type="term" value="F:acyl-CoA dehydrogenase activity"/>
    <property type="evidence" value="ECO:0007669"/>
    <property type="project" value="InterPro"/>
</dbReference>
<evidence type="ECO:0000313" key="12">
    <source>
        <dbReference type="Proteomes" id="UP000467252"/>
    </source>
</evidence>
<dbReference type="EMBL" id="AP022599">
    <property type="protein sequence ID" value="BBY81216.1"/>
    <property type="molecule type" value="Genomic_DNA"/>
</dbReference>
<evidence type="ECO:0000256" key="2">
    <source>
        <dbReference type="ARBA" id="ARBA00009347"/>
    </source>
</evidence>
<comment type="catalytic activity">
    <reaction evidence="6">
        <text>a 2,3-saturated acyl-CoA + A = a 2,3-dehydroacyl-CoA + AH2</text>
        <dbReference type="Rhea" id="RHEA:48608"/>
        <dbReference type="ChEBI" id="CHEBI:13193"/>
        <dbReference type="ChEBI" id="CHEBI:17499"/>
        <dbReference type="ChEBI" id="CHEBI:60015"/>
        <dbReference type="ChEBI" id="CHEBI:65111"/>
    </reaction>
</comment>
<evidence type="ECO:0000259" key="9">
    <source>
        <dbReference type="Pfam" id="PF02770"/>
    </source>
</evidence>
<protein>
    <submittedName>
        <fullName evidence="11">Acyl-CoA dehydrogenase</fullName>
    </submittedName>
</protein>
<evidence type="ECO:0000259" key="10">
    <source>
        <dbReference type="Pfam" id="PF02771"/>
    </source>
</evidence>
<dbReference type="InterPro" id="IPR036250">
    <property type="entry name" value="AcylCo_DH-like_C"/>
</dbReference>
<dbReference type="AlphaFoldDB" id="A0A7I7UM72"/>
<feature type="domain" description="Acyl-CoA dehydrogenase/oxidase C-terminal" evidence="8">
    <location>
        <begin position="233"/>
        <end position="380"/>
    </location>
</feature>
<dbReference type="PANTHER" id="PTHR43884">
    <property type="entry name" value="ACYL-COA DEHYDROGENASE"/>
    <property type="match status" value="1"/>
</dbReference>
<reference evidence="11 12" key="1">
    <citation type="journal article" date="2019" name="Emerg. Microbes Infect.">
        <title>Comprehensive subspecies identification of 175 nontuberculous mycobacteria species based on 7547 genomic profiles.</title>
        <authorList>
            <person name="Matsumoto Y."/>
            <person name="Kinjo T."/>
            <person name="Motooka D."/>
            <person name="Nabeya D."/>
            <person name="Jung N."/>
            <person name="Uechi K."/>
            <person name="Horii T."/>
            <person name="Iida T."/>
            <person name="Fujita J."/>
            <person name="Nakamura S."/>
        </authorList>
    </citation>
    <scope>NUCLEOTIDE SEQUENCE [LARGE SCALE GENOMIC DNA]</scope>
    <source>
        <strain evidence="11 12">JCM 6370</strain>
    </source>
</reference>
<evidence type="ECO:0000313" key="11">
    <source>
        <dbReference type="EMBL" id="BBY81216.1"/>
    </source>
</evidence>
<accession>A0A7I7UM72</accession>
<dbReference type="Pfam" id="PF02771">
    <property type="entry name" value="Acyl-CoA_dh_N"/>
    <property type="match status" value="1"/>
</dbReference>
<dbReference type="PANTHER" id="PTHR43884:SF12">
    <property type="entry name" value="ISOVALERYL-COA DEHYDROGENASE, MITOCHONDRIAL-RELATED"/>
    <property type="match status" value="1"/>
</dbReference>
<dbReference type="InterPro" id="IPR006091">
    <property type="entry name" value="Acyl-CoA_Oxase/DH_mid-dom"/>
</dbReference>
<gene>
    <name evidence="11" type="ORF">MPUL_23740</name>
</gene>
<comment type="cofactor">
    <cofactor evidence="1 7">
        <name>FAD</name>
        <dbReference type="ChEBI" id="CHEBI:57692"/>
    </cofactor>
</comment>
<dbReference type="Gene3D" id="2.40.110.10">
    <property type="entry name" value="Butyryl-CoA Dehydrogenase, subunit A, domain 2"/>
    <property type="match status" value="1"/>
</dbReference>
<dbReference type="InterPro" id="IPR037069">
    <property type="entry name" value="AcylCoA_DH/ox_N_sf"/>
</dbReference>
<keyword evidence="12" id="KW-1185">Reference proteome</keyword>
<evidence type="ECO:0000256" key="7">
    <source>
        <dbReference type="RuleBase" id="RU362125"/>
    </source>
</evidence>
<proteinExistence type="inferred from homology"/>
<keyword evidence="4 7" id="KW-0274">FAD</keyword>
<dbReference type="FunFam" id="2.40.110.10:FF:000002">
    <property type="entry name" value="Acyl-CoA dehydrogenase fadE12"/>
    <property type="match status" value="1"/>
</dbReference>
<dbReference type="InterPro" id="IPR009100">
    <property type="entry name" value="AcylCoA_DH/oxidase_NM_dom_sf"/>
</dbReference>